<evidence type="ECO:0000313" key="2">
    <source>
        <dbReference type="EMBL" id="RKD94636.1"/>
    </source>
</evidence>
<dbReference type="Proteomes" id="UP000283805">
    <property type="component" value="Unassembled WGS sequence"/>
</dbReference>
<evidence type="ECO:0000313" key="3">
    <source>
        <dbReference type="Proteomes" id="UP000283805"/>
    </source>
</evidence>
<keyword evidence="1" id="KW-1133">Transmembrane helix</keyword>
<organism evidence="2 3">
    <name type="scientific">Halopiger aswanensis</name>
    <dbReference type="NCBI Taxonomy" id="148449"/>
    <lineage>
        <taxon>Archaea</taxon>
        <taxon>Methanobacteriati</taxon>
        <taxon>Methanobacteriota</taxon>
        <taxon>Stenosarchaea group</taxon>
        <taxon>Halobacteria</taxon>
        <taxon>Halobacteriales</taxon>
        <taxon>Natrialbaceae</taxon>
        <taxon>Halopiger</taxon>
    </lineage>
</organism>
<feature type="transmembrane region" description="Helical" evidence="1">
    <location>
        <begin position="65"/>
        <end position="87"/>
    </location>
</feature>
<feature type="transmembrane region" description="Helical" evidence="1">
    <location>
        <begin position="99"/>
        <end position="116"/>
    </location>
</feature>
<proteinExistence type="predicted"/>
<feature type="transmembrane region" description="Helical" evidence="1">
    <location>
        <begin position="32"/>
        <end position="53"/>
    </location>
</feature>
<dbReference type="EMBL" id="RAPO01000002">
    <property type="protein sequence ID" value="RKD94636.1"/>
    <property type="molecule type" value="Genomic_DNA"/>
</dbReference>
<sequence length="230" mass="24699">MSRITKPDVAEWLSMSVIRQPGVLGRTTRQRVVGITAALSAAALETLAVGLWFGLVAGSRTTSTALAGLGILFCGALLRASIFGATVNHLQDLLEPRRLGAATLLTACWVLWLFVADRIGGQAGLALATGTLTVLLTCQFTFERRAFGRRSIRHCSFVPIVPAVLLALGASALLSAAWFVDWSITSPPLSVEVATLIVRIEAVQIGVVVFGCFAFLAHQRRFQRLLERCP</sequence>
<evidence type="ECO:0000256" key="1">
    <source>
        <dbReference type="SAM" id="Phobius"/>
    </source>
</evidence>
<comment type="caution">
    <text evidence="2">The sequence shown here is derived from an EMBL/GenBank/DDBJ whole genome shotgun (WGS) entry which is preliminary data.</text>
</comment>
<name>A0A3R7D9A4_9EURY</name>
<protein>
    <submittedName>
        <fullName evidence="2">Uncharacterized protein</fullName>
    </submittedName>
</protein>
<feature type="transmembrane region" description="Helical" evidence="1">
    <location>
        <begin position="200"/>
        <end position="218"/>
    </location>
</feature>
<keyword evidence="1" id="KW-0472">Membrane</keyword>
<gene>
    <name evidence="2" type="ORF">ATJ93_1471</name>
</gene>
<dbReference type="AlphaFoldDB" id="A0A3R7D9A4"/>
<feature type="transmembrane region" description="Helical" evidence="1">
    <location>
        <begin position="122"/>
        <end position="142"/>
    </location>
</feature>
<feature type="transmembrane region" description="Helical" evidence="1">
    <location>
        <begin position="154"/>
        <end position="180"/>
    </location>
</feature>
<accession>A0A3R7D9A4</accession>
<keyword evidence="1" id="KW-0812">Transmembrane</keyword>
<keyword evidence="3" id="KW-1185">Reference proteome</keyword>
<reference evidence="2 3" key="1">
    <citation type="submission" date="2018-09" db="EMBL/GenBank/DDBJ databases">
        <title>Genomic Encyclopedia of Archaeal and Bacterial Type Strains, Phase II (KMG-II): from individual species to whole genera.</title>
        <authorList>
            <person name="Goeker M."/>
        </authorList>
    </citation>
    <scope>NUCLEOTIDE SEQUENCE [LARGE SCALE GENOMIC DNA]</scope>
    <source>
        <strain evidence="2 3">DSM 13151</strain>
    </source>
</reference>